<organism evidence="1 2">
    <name type="scientific">Chelonia mydas</name>
    <name type="common">Green sea-turtle</name>
    <name type="synonym">Chelonia agassizi</name>
    <dbReference type="NCBI Taxonomy" id="8469"/>
    <lineage>
        <taxon>Eukaryota</taxon>
        <taxon>Metazoa</taxon>
        <taxon>Chordata</taxon>
        <taxon>Craniata</taxon>
        <taxon>Vertebrata</taxon>
        <taxon>Euteleostomi</taxon>
        <taxon>Archelosauria</taxon>
        <taxon>Testudinata</taxon>
        <taxon>Testudines</taxon>
        <taxon>Cryptodira</taxon>
        <taxon>Durocryptodira</taxon>
        <taxon>Americhelydia</taxon>
        <taxon>Chelonioidea</taxon>
        <taxon>Cheloniidae</taxon>
        <taxon>Chelonia</taxon>
    </lineage>
</organism>
<proteinExistence type="predicted"/>
<dbReference type="EMBL" id="KB606432">
    <property type="protein sequence ID" value="EMP23890.1"/>
    <property type="molecule type" value="Genomic_DNA"/>
</dbReference>
<evidence type="ECO:0000313" key="2">
    <source>
        <dbReference type="Proteomes" id="UP000031443"/>
    </source>
</evidence>
<evidence type="ECO:0000313" key="1">
    <source>
        <dbReference type="EMBL" id="EMP23890.1"/>
    </source>
</evidence>
<keyword evidence="2" id="KW-1185">Reference proteome</keyword>
<gene>
    <name evidence="1" type="ORF">UY3_19064</name>
</gene>
<sequence>MQSQNRKRAPAWTEWEVLDLIAVWGGCHHYPTLSVDSDDGVLYAMPEDFADREDEEEEEDKLEESTQHTILPDSQDLFITLTEIPSQPNQAGEGTSAKDCVVREEECSVPSPYIWLLGSDALTITPASLGGRGGRENPYCCGGKWAAAVTPEGRGSPMSLSLGKKGAPYHHSHTDGNQEYVALPPLSMFALPFCKGWQRDVELYKNSDPVWSIKCYASLPPYPITVKTNK</sequence>
<dbReference type="Proteomes" id="UP000031443">
    <property type="component" value="Unassembled WGS sequence"/>
</dbReference>
<dbReference type="AlphaFoldDB" id="M7AMH1"/>
<reference evidence="2" key="1">
    <citation type="journal article" date="2013" name="Nat. Genet.">
        <title>The draft genomes of soft-shell turtle and green sea turtle yield insights into the development and evolution of the turtle-specific body plan.</title>
        <authorList>
            <person name="Wang Z."/>
            <person name="Pascual-Anaya J."/>
            <person name="Zadissa A."/>
            <person name="Li W."/>
            <person name="Niimura Y."/>
            <person name="Huang Z."/>
            <person name="Li C."/>
            <person name="White S."/>
            <person name="Xiong Z."/>
            <person name="Fang D."/>
            <person name="Wang B."/>
            <person name="Ming Y."/>
            <person name="Chen Y."/>
            <person name="Zheng Y."/>
            <person name="Kuraku S."/>
            <person name="Pignatelli M."/>
            <person name="Herrero J."/>
            <person name="Beal K."/>
            <person name="Nozawa M."/>
            <person name="Li Q."/>
            <person name="Wang J."/>
            <person name="Zhang H."/>
            <person name="Yu L."/>
            <person name="Shigenobu S."/>
            <person name="Wang J."/>
            <person name="Liu J."/>
            <person name="Flicek P."/>
            <person name="Searle S."/>
            <person name="Wang J."/>
            <person name="Kuratani S."/>
            <person name="Yin Y."/>
            <person name="Aken B."/>
            <person name="Zhang G."/>
            <person name="Irie N."/>
        </authorList>
    </citation>
    <scope>NUCLEOTIDE SEQUENCE [LARGE SCALE GENOMIC DNA]</scope>
</reference>
<name>M7AMH1_CHEMY</name>
<accession>M7AMH1</accession>
<protein>
    <submittedName>
        <fullName evidence="1">Uncharacterized protein</fullName>
    </submittedName>
</protein>